<accession>A0ABV8SVC9</accession>
<organism evidence="2 3">
    <name type="scientific">Steroidobacter flavus</name>
    <dbReference type="NCBI Taxonomy" id="1842136"/>
    <lineage>
        <taxon>Bacteria</taxon>
        <taxon>Pseudomonadati</taxon>
        <taxon>Pseudomonadota</taxon>
        <taxon>Gammaproteobacteria</taxon>
        <taxon>Steroidobacterales</taxon>
        <taxon>Steroidobacteraceae</taxon>
        <taxon>Steroidobacter</taxon>
    </lineage>
</organism>
<protein>
    <submittedName>
        <fullName evidence="2">Carbohydrate-binding domain-containing protein</fullName>
    </submittedName>
</protein>
<dbReference type="InterPro" id="IPR005084">
    <property type="entry name" value="CBM6"/>
</dbReference>
<evidence type="ECO:0000313" key="3">
    <source>
        <dbReference type="Proteomes" id="UP001595904"/>
    </source>
</evidence>
<dbReference type="InterPro" id="IPR041342">
    <property type="entry name" value="CBM35"/>
</dbReference>
<proteinExistence type="predicted"/>
<dbReference type="Gene3D" id="3.60.60.10">
    <property type="entry name" value="Penicillin V Acylase, Chain A"/>
    <property type="match status" value="1"/>
</dbReference>
<evidence type="ECO:0000313" key="2">
    <source>
        <dbReference type="EMBL" id="MFC4311120.1"/>
    </source>
</evidence>
<sequence length="794" mass="85458">MDSYSLEPRPFHSRLHSLTLGIALALYAAAPAQSSSMAVATGTSTVDGRPVMWKNRDHWSTPDGWKVFAYYYTADNSSFGSGDTYTSRFNYVGYTAEGESGIDTVSQQQVPWSGVNDRGLALMQVAGHTLTSDFASTHGYSVSQDLVYGMSGGYLNHIVLSRCEHVDEVEQLLRDTNNGGGFFGSTARTTSTMISVTDRYGNAAVFEIDGDSFTRDNITTTYAPDGSGNYSAAHNDDKDASNPANGAYNGFDWRNNFAKVDWTKANGFPYFIDEQITAVVTDPVTGEDSVQNSGSTPDGVHDWEDSTSAVMRHNRAGIRMDDSPLKDYRFFIHKNVGSGALGTVNTIETLSKNIGELPYAAGDKPTGYHLNRFASTFGAVTIGAKGSDPYDGKLAASWVSLGEPTVGLFVPLFPYAAEVPAAYADLHDAINAKRHLVYSYTNDDAVDYSDGRNIDHSIDTVALAGRDGYYGEGGVQKYTFAIEDWAFDQFDGFIASLRDGTRTTTQLRNDMRAWQANVGGAMKAFYVAEAWPNSYEAESWANTLTGSAARASSTNGSWQGKVSGIAPSSDLTFQKIRVVGPGTYQLKIHYAATSNQSLSLSVNGGTATSVSFASTGGADTFSWQTVNLTLNSGDNNVRLFTTSMSATPAIDRIEVLTNDIVIDNTDTGFTLAGTGWNTASSASGYWGRHYLSDGTTAADASTKYARWTPNIPVAGNYKIYMRWGASSNRPDAAPIHVQYNGGTDTSKTVNQQSSGGTWVEIGTYALAAGTSNYVQLLCTDAGFTIADAVRFEKL</sequence>
<gene>
    <name evidence="2" type="ORF">ACFPN2_18630</name>
</gene>
<dbReference type="CDD" id="cd04081">
    <property type="entry name" value="CBM35_galactosidase-like"/>
    <property type="match status" value="1"/>
</dbReference>
<dbReference type="Gene3D" id="2.60.120.260">
    <property type="entry name" value="Galactose-binding domain-like"/>
    <property type="match status" value="2"/>
</dbReference>
<feature type="domain" description="CBM6" evidence="1">
    <location>
        <begin position="533"/>
        <end position="656"/>
    </location>
</feature>
<dbReference type="Proteomes" id="UP001595904">
    <property type="component" value="Unassembled WGS sequence"/>
</dbReference>
<keyword evidence="3" id="KW-1185">Reference proteome</keyword>
<dbReference type="PROSITE" id="PS51175">
    <property type="entry name" value="CBM6"/>
    <property type="match status" value="1"/>
</dbReference>
<reference evidence="3" key="1">
    <citation type="journal article" date="2019" name="Int. J. Syst. Evol. Microbiol.">
        <title>The Global Catalogue of Microorganisms (GCM) 10K type strain sequencing project: providing services to taxonomists for standard genome sequencing and annotation.</title>
        <authorList>
            <consortium name="The Broad Institute Genomics Platform"/>
            <consortium name="The Broad Institute Genome Sequencing Center for Infectious Disease"/>
            <person name="Wu L."/>
            <person name="Ma J."/>
        </authorList>
    </citation>
    <scope>NUCLEOTIDE SEQUENCE [LARGE SCALE GENOMIC DNA]</scope>
    <source>
        <strain evidence="3">CGMCC 1.10759</strain>
    </source>
</reference>
<dbReference type="InterPro" id="IPR033803">
    <property type="entry name" value="CBD-like_Golvesin-Xly"/>
</dbReference>
<comment type="caution">
    <text evidence="2">The sequence shown here is derived from an EMBL/GenBank/DDBJ whole genome shotgun (WGS) entry which is preliminary data.</text>
</comment>
<dbReference type="SUPFAM" id="SSF49785">
    <property type="entry name" value="Galactose-binding domain-like"/>
    <property type="match status" value="1"/>
</dbReference>
<name>A0ABV8SVC9_9GAMM</name>
<dbReference type="RefSeq" id="WP_380599175.1">
    <property type="nucleotide sequence ID" value="NZ_JBHSDU010000003.1"/>
</dbReference>
<evidence type="ECO:0000259" key="1">
    <source>
        <dbReference type="PROSITE" id="PS51175"/>
    </source>
</evidence>
<dbReference type="Pfam" id="PF25275">
    <property type="entry name" value="Golvesin_C"/>
    <property type="match status" value="1"/>
</dbReference>
<dbReference type="Pfam" id="PF18099">
    <property type="entry name" value="CBM_35_2"/>
    <property type="match status" value="1"/>
</dbReference>
<dbReference type="InterPro" id="IPR008979">
    <property type="entry name" value="Galactose-bd-like_sf"/>
</dbReference>
<dbReference type="EMBL" id="JBHSDU010000003">
    <property type="protein sequence ID" value="MFC4311120.1"/>
    <property type="molecule type" value="Genomic_DNA"/>
</dbReference>